<proteinExistence type="predicted"/>
<name>A0A852V221_9ACTN</name>
<keyword evidence="4" id="KW-1185">Reference proteome</keyword>
<evidence type="ECO:0000313" key="3">
    <source>
        <dbReference type="EMBL" id="NYF39875.1"/>
    </source>
</evidence>
<sequence length="108" mass="11164">MHTLIRSTGAALTGALLAGGLLASLPTAAHAASAPLVARVAQAAPAVACTADATASGWICFLRYCDAYYCYYDCYPTLQARTSNQRPGKTIRVPKPTTGSPAPTMTSD</sequence>
<organism evidence="3 4">
    <name type="scientific">Streptosporangium sandarakinum</name>
    <dbReference type="NCBI Taxonomy" id="1260955"/>
    <lineage>
        <taxon>Bacteria</taxon>
        <taxon>Bacillati</taxon>
        <taxon>Actinomycetota</taxon>
        <taxon>Actinomycetes</taxon>
        <taxon>Streptosporangiales</taxon>
        <taxon>Streptosporangiaceae</taxon>
        <taxon>Streptosporangium</taxon>
    </lineage>
</organism>
<dbReference type="RefSeq" id="WP_179819461.1">
    <property type="nucleotide sequence ID" value="NZ_JACCCO010000001.1"/>
</dbReference>
<keyword evidence="2" id="KW-0732">Signal</keyword>
<feature type="region of interest" description="Disordered" evidence="1">
    <location>
        <begin position="85"/>
        <end position="108"/>
    </location>
</feature>
<evidence type="ECO:0000256" key="1">
    <source>
        <dbReference type="SAM" id="MobiDB-lite"/>
    </source>
</evidence>
<accession>A0A852V221</accession>
<comment type="caution">
    <text evidence="3">The sequence shown here is derived from an EMBL/GenBank/DDBJ whole genome shotgun (WGS) entry which is preliminary data.</text>
</comment>
<evidence type="ECO:0000256" key="2">
    <source>
        <dbReference type="SAM" id="SignalP"/>
    </source>
</evidence>
<protein>
    <submittedName>
        <fullName evidence="3">Uncharacterized protein</fullName>
    </submittedName>
</protein>
<reference evidence="3 4" key="1">
    <citation type="submission" date="2020-07" db="EMBL/GenBank/DDBJ databases">
        <title>Sequencing the genomes of 1000 actinobacteria strains.</title>
        <authorList>
            <person name="Klenk H.-P."/>
        </authorList>
    </citation>
    <scope>NUCLEOTIDE SEQUENCE [LARGE SCALE GENOMIC DNA]</scope>
    <source>
        <strain evidence="3 4">DSM 45763</strain>
    </source>
</reference>
<feature type="compositionally biased region" description="Polar residues" evidence="1">
    <location>
        <begin position="97"/>
        <end position="108"/>
    </location>
</feature>
<dbReference type="AlphaFoldDB" id="A0A852V221"/>
<dbReference type="Proteomes" id="UP000576393">
    <property type="component" value="Unassembled WGS sequence"/>
</dbReference>
<feature type="chain" id="PRO_5032510176" evidence="2">
    <location>
        <begin position="32"/>
        <end position="108"/>
    </location>
</feature>
<gene>
    <name evidence="3" type="ORF">HDA43_002034</name>
</gene>
<dbReference type="EMBL" id="JACCCO010000001">
    <property type="protein sequence ID" value="NYF39875.1"/>
    <property type="molecule type" value="Genomic_DNA"/>
</dbReference>
<feature type="signal peptide" evidence="2">
    <location>
        <begin position="1"/>
        <end position="31"/>
    </location>
</feature>
<evidence type="ECO:0000313" key="4">
    <source>
        <dbReference type="Proteomes" id="UP000576393"/>
    </source>
</evidence>